<accession>A0ABQ2CRV5</accession>
<dbReference type="RefSeq" id="WP_188636948.1">
    <property type="nucleotide sequence ID" value="NZ_BMNN01000006.1"/>
</dbReference>
<evidence type="ECO:0000256" key="1">
    <source>
        <dbReference type="SAM" id="Phobius"/>
    </source>
</evidence>
<dbReference type="Proteomes" id="UP000633263">
    <property type="component" value="Unassembled WGS sequence"/>
</dbReference>
<gene>
    <name evidence="2" type="ORF">GCM10009083_24550</name>
</gene>
<dbReference type="InterPro" id="IPR010654">
    <property type="entry name" value="Phage_lambda_tail_I"/>
</dbReference>
<proteinExistence type="predicted"/>
<name>A0ABQ2CRV5_9GAMM</name>
<dbReference type="EMBL" id="BMNN01000006">
    <property type="protein sequence ID" value="GGJ06629.1"/>
    <property type="molecule type" value="Genomic_DNA"/>
</dbReference>
<evidence type="ECO:0000313" key="2">
    <source>
        <dbReference type="EMBL" id="GGJ06629.1"/>
    </source>
</evidence>
<comment type="caution">
    <text evidence="2">The sequence shown here is derived from an EMBL/GenBank/DDBJ whole genome shotgun (WGS) entry which is preliminary data.</text>
</comment>
<keyword evidence="1" id="KW-0812">Transmembrane</keyword>
<dbReference type="Pfam" id="PF06805">
    <property type="entry name" value="Lambda_tail_I"/>
    <property type="match status" value="1"/>
</dbReference>
<feature type="transmembrane region" description="Helical" evidence="1">
    <location>
        <begin position="86"/>
        <end position="104"/>
    </location>
</feature>
<protein>
    <submittedName>
        <fullName evidence="2">Tail assembly protein</fullName>
    </submittedName>
</protein>
<reference evidence="3" key="1">
    <citation type="journal article" date="2019" name="Int. J. Syst. Evol. Microbiol.">
        <title>The Global Catalogue of Microorganisms (GCM) 10K type strain sequencing project: providing services to taxonomists for standard genome sequencing and annotation.</title>
        <authorList>
            <consortium name="The Broad Institute Genomics Platform"/>
            <consortium name="The Broad Institute Genome Sequencing Center for Infectious Disease"/>
            <person name="Wu L."/>
            <person name="Ma J."/>
        </authorList>
    </citation>
    <scope>NUCLEOTIDE SEQUENCE [LARGE SCALE GENOMIC DNA]</scope>
    <source>
        <strain evidence="3">JCM 11590</strain>
    </source>
</reference>
<keyword evidence="3" id="KW-1185">Reference proteome</keyword>
<sequence>MKLKTIRLYGKLGAKFGRVHRLAVANAAEASRALCVLLPGFESYLLNAPGGYAVFYGTDNLQMDQLAHPSGNDDIRIAPVPAGAKSGGIFAVVTGVVLIAAGFFTGGATWGPAMMMMGAGMAIGGALMMLSPQPQGTASADSAANNPSYAFNGAVNTEAQGNPVPLLYGELIVGSAVISGGVYAEDRA</sequence>
<organism evidence="2 3">
    <name type="scientific">Halopseudomonas pertucinogena</name>
    <dbReference type="NCBI Taxonomy" id="86175"/>
    <lineage>
        <taxon>Bacteria</taxon>
        <taxon>Pseudomonadati</taxon>
        <taxon>Pseudomonadota</taxon>
        <taxon>Gammaproteobacteria</taxon>
        <taxon>Pseudomonadales</taxon>
        <taxon>Pseudomonadaceae</taxon>
        <taxon>Halopseudomonas</taxon>
    </lineage>
</organism>
<keyword evidence="1" id="KW-0472">Membrane</keyword>
<keyword evidence="1" id="KW-1133">Transmembrane helix</keyword>
<evidence type="ECO:0000313" key="3">
    <source>
        <dbReference type="Proteomes" id="UP000633263"/>
    </source>
</evidence>